<evidence type="ECO:0000313" key="4">
    <source>
        <dbReference type="EMBL" id="MBA8949168.1"/>
    </source>
</evidence>
<gene>
    <name evidence="4" type="ORF">HNR61_000766</name>
</gene>
<dbReference type="PANTHER" id="PTHR34216">
    <property type="match status" value="1"/>
</dbReference>
<keyword evidence="5" id="KW-1185">Reference proteome</keyword>
<comment type="subcellular location">
    <subcellularLocation>
        <location evidence="1">Secreted</location>
    </subcellularLocation>
</comment>
<protein>
    <submittedName>
        <fullName evidence="4">Peptidoglycan/xylan/chitin deacetylase (PgdA/CDA1 family)</fullName>
    </submittedName>
</protein>
<sequence length="268" mass="29042">MSVPILMYHSVRERPPKRTAALAVTPGAFADQMALLAEEGFTPIPFGALREAHRHPRPIVITFDDGYADFHGHALPVLERHGFPATVFVTTGWLADAGPDAAGRPLDTMMAWSQVREAAAHGVEIGGHSHSHPQLDQLGDAALRDELTRNRGLLEDRAGVPVTTMAYPFGYSSARVRRAVRAAGYETACAVANRLADPRRLGDGSAARDDALAVPRLTVRMSTSLATFATIVDGRNVSLIFLRDRALTKGYAVLRRARYGVRKATGRV</sequence>
<feature type="domain" description="NodB homology" evidence="3">
    <location>
        <begin position="57"/>
        <end position="268"/>
    </location>
</feature>
<dbReference type="RefSeq" id="WP_312897755.1">
    <property type="nucleotide sequence ID" value="NZ_BAAALP010000003.1"/>
</dbReference>
<dbReference type="InterPro" id="IPR011330">
    <property type="entry name" value="Glyco_hydro/deAcase_b/a-brl"/>
</dbReference>
<reference evidence="4 5" key="1">
    <citation type="submission" date="2020-08" db="EMBL/GenBank/DDBJ databases">
        <title>Genomic Encyclopedia of Type Strains, Phase IV (KMG-IV): sequencing the most valuable type-strain genomes for metagenomic binning, comparative biology and taxonomic classification.</title>
        <authorList>
            <person name="Goeker M."/>
        </authorList>
    </citation>
    <scope>NUCLEOTIDE SEQUENCE [LARGE SCALE GENOMIC DNA]</scope>
    <source>
        <strain evidence="4 5">DSM 44197</strain>
    </source>
</reference>
<dbReference type="Proteomes" id="UP000572680">
    <property type="component" value="Unassembled WGS sequence"/>
</dbReference>
<dbReference type="Pfam" id="PF01522">
    <property type="entry name" value="Polysacc_deac_1"/>
    <property type="match status" value="1"/>
</dbReference>
<keyword evidence="2" id="KW-0732">Signal</keyword>
<evidence type="ECO:0000256" key="1">
    <source>
        <dbReference type="ARBA" id="ARBA00004613"/>
    </source>
</evidence>
<dbReference type="GO" id="GO:0005576">
    <property type="term" value="C:extracellular region"/>
    <property type="evidence" value="ECO:0007669"/>
    <property type="project" value="UniProtKB-SubCell"/>
</dbReference>
<dbReference type="GO" id="GO:0016810">
    <property type="term" value="F:hydrolase activity, acting on carbon-nitrogen (but not peptide) bonds"/>
    <property type="evidence" value="ECO:0007669"/>
    <property type="project" value="InterPro"/>
</dbReference>
<dbReference type="AlphaFoldDB" id="A0A7W3QJQ4"/>
<name>A0A7W3QJQ4_ACTNM</name>
<evidence type="ECO:0000259" key="3">
    <source>
        <dbReference type="PROSITE" id="PS51677"/>
    </source>
</evidence>
<comment type="caution">
    <text evidence="4">The sequence shown here is derived from an EMBL/GenBank/DDBJ whole genome shotgun (WGS) entry which is preliminary data.</text>
</comment>
<dbReference type="Gene3D" id="3.20.20.370">
    <property type="entry name" value="Glycoside hydrolase/deacetylase"/>
    <property type="match status" value="1"/>
</dbReference>
<evidence type="ECO:0000313" key="5">
    <source>
        <dbReference type="Proteomes" id="UP000572680"/>
    </source>
</evidence>
<dbReference type="CDD" id="cd10918">
    <property type="entry name" value="CE4_NodB_like_5s_6s"/>
    <property type="match status" value="1"/>
</dbReference>
<dbReference type="InterPro" id="IPR002509">
    <property type="entry name" value="NODB_dom"/>
</dbReference>
<dbReference type="PROSITE" id="PS51677">
    <property type="entry name" value="NODB"/>
    <property type="match status" value="1"/>
</dbReference>
<dbReference type="PANTHER" id="PTHR34216:SF3">
    <property type="entry name" value="POLY-BETA-1,6-N-ACETYL-D-GLUCOSAMINE N-DEACETYLASE"/>
    <property type="match status" value="1"/>
</dbReference>
<proteinExistence type="predicted"/>
<accession>A0A7W3QJQ4</accession>
<dbReference type="SUPFAM" id="SSF88713">
    <property type="entry name" value="Glycoside hydrolase/deacetylase"/>
    <property type="match status" value="1"/>
</dbReference>
<evidence type="ECO:0000256" key="2">
    <source>
        <dbReference type="ARBA" id="ARBA00022729"/>
    </source>
</evidence>
<dbReference type="InterPro" id="IPR051398">
    <property type="entry name" value="Polysacch_Deacetylase"/>
</dbReference>
<organism evidence="4 5">
    <name type="scientific">Actinomadura namibiensis</name>
    <dbReference type="NCBI Taxonomy" id="182080"/>
    <lineage>
        <taxon>Bacteria</taxon>
        <taxon>Bacillati</taxon>
        <taxon>Actinomycetota</taxon>
        <taxon>Actinomycetes</taxon>
        <taxon>Streptosporangiales</taxon>
        <taxon>Thermomonosporaceae</taxon>
        <taxon>Actinomadura</taxon>
    </lineage>
</organism>
<dbReference type="EMBL" id="JACJIA010000001">
    <property type="protein sequence ID" value="MBA8949168.1"/>
    <property type="molecule type" value="Genomic_DNA"/>
</dbReference>
<dbReference type="GO" id="GO:0005975">
    <property type="term" value="P:carbohydrate metabolic process"/>
    <property type="evidence" value="ECO:0007669"/>
    <property type="project" value="InterPro"/>
</dbReference>